<evidence type="ECO:0000313" key="2">
    <source>
        <dbReference type="Proteomes" id="UP000228635"/>
    </source>
</evidence>
<evidence type="ECO:0000313" key="1">
    <source>
        <dbReference type="EMBL" id="PIT92190.1"/>
    </source>
</evidence>
<evidence type="ECO:0008006" key="3">
    <source>
        <dbReference type="Google" id="ProtNLM"/>
    </source>
</evidence>
<gene>
    <name evidence="1" type="ORF">COU08_03845</name>
</gene>
<comment type="caution">
    <text evidence="1">The sequence shown here is derived from an EMBL/GenBank/DDBJ whole genome shotgun (WGS) entry which is preliminary data.</text>
</comment>
<dbReference type="Proteomes" id="UP000228635">
    <property type="component" value="Unassembled WGS sequence"/>
</dbReference>
<dbReference type="EMBL" id="PFBA01000032">
    <property type="protein sequence ID" value="PIT92190.1"/>
    <property type="molecule type" value="Genomic_DNA"/>
</dbReference>
<organism evidence="1 2">
    <name type="scientific">Candidatus Harrisonbacteria bacterium CG10_big_fil_rev_8_21_14_0_10_42_17</name>
    <dbReference type="NCBI Taxonomy" id="1974584"/>
    <lineage>
        <taxon>Bacteria</taxon>
        <taxon>Candidatus Harrisoniibacteriota</taxon>
    </lineage>
</organism>
<protein>
    <recommendedName>
        <fullName evidence="3">Type 4 fimbrial biogenesis protein PilX N-terminal domain-containing protein</fullName>
    </recommendedName>
</protein>
<sequence>MKQNQGQLMVFVAFVISATFLVFTALSGVLVTLQIRQTTNAVNSTKAIYAADTGIEWRLYRCTHELYIPSQTPGNLSDLQCHTRPEFDDMQIRLQSKIENNSIISTGSAGRSARTFAIDDFGQGCPCIDDPVPPTP</sequence>
<name>A0A2M6WHE1_9BACT</name>
<proteinExistence type="predicted"/>
<accession>A0A2M6WHE1</accession>
<dbReference type="AlphaFoldDB" id="A0A2M6WHE1"/>
<reference evidence="2" key="1">
    <citation type="submission" date="2017-09" db="EMBL/GenBank/DDBJ databases">
        <title>Depth-based differentiation of microbial function through sediment-hosted aquifers and enrichment of novel symbionts in the deep terrestrial subsurface.</title>
        <authorList>
            <person name="Probst A.J."/>
            <person name="Ladd B."/>
            <person name="Jarett J.K."/>
            <person name="Geller-Mcgrath D.E."/>
            <person name="Sieber C.M.K."/>
            <person name="Emerson J.B."/>
            <person name="Anantharaman K."/>
            <person name="Thomas B.C."/>
            <person name="Malmstrom R."/>
            <person name="Stieglmeier M."/>
            <person name="Klingl A."/>
            <person name="Woyke T."/>
            <person name="Ryan C.M."/>
            <person name="Banfield J.F."/>
        </authorList>
    </citation>
    <scope>NUCLEOTIDE SEQUENCE [LARGE SCALE GENOMIC DNA]</scope>
</reference>